<accession>A0A2T0X5U1</accession>
<dbReference type="InterPro" id="IPR016634">
    <property type="entry name" value="CapW-like"/>
</dbReference>
<dbReference type="AlphaFoldDB" id="A0A2T0X5U1"/>
<dbReference type="PROSITE" id="PS52050">
    <property type="entry name" value="WYL"/>
    <property type="match status" value="1"/>
</dbReference>
<keyword evidence="5" id="KW-1185">Reference proteome</keyword>
<dbReference type="Proteomes" id="UP000238392">
    <property type="component" value="Unassembled WGS sequence"/>
</dbReference>
<evidence type="ECO:0000313" key="5">
    <source>
        <dbReference type="Proteomes" id="UP000238392"/>
    </source>
</evidence>
<dbReference type="PIRSF" id="PIRSF015558">
    <property type="entry name" value="Txn_reg_DeoR_prd"/>
    <property type="match status" value="1"/>
</dbReference>
<sequence length="291" mass="32997">MVDCDPIQLTRWQRDRRAFLEHRIFWHGSIGLADLMSVMEISRAQASKDINAYIADHPDHLFYDKSARTYVMGAAFTPHYMLIDPAEYLDRLAAVAKGAPTKNADWIVGQPDILSLALPSPGLSPEIVRTVIRACIQRQRLEIHYQSMSAAAAILREIEPHALAHDGFRWHARAFCLKDNVFKDFVLSRMIDATQSGGSESTPVEDHDWRETITLRISAHPDLPEGQRRIVELDYGMTDGIAELVVRKCMLYYNLKRLGLDTRPDTRAPQDQHIVLRNADEAFAVLGRKAP</sequence>
<dbReference type="InterPro" id="IPR059019">
    <property type="entry name" value="WHD_CapW"/>
</dbReference>
<dbReference type="InterPro" id="IPR059020">
    <property type="entry name" value="CapW_CTD"/>
</dbReference>
<dbReference type="OrthoDB" id="6400324at2"/>
<feature type="domain" description="DNA-binding transcriptional repressor CapW winged helix-turn-helix" evidence="3">
    <location>
        <begin position="14"/>
        <end position="93"/>
    </location>
</feature>
<dbReference type="EMBL" id="PVTQ01000001">
    <property type="protein sequence ID" value="PRY94287.1"/>
    <property type="molecule type" value="Genomic_DNA"/>
</dbReference>
<dbReference type="Pfam" id="PF26107">
    <property type="entry name" value="BrxR_CTD"/>
    <property type="match status" value="1"/>
</dbReference>
<dbReference type="Pfam" id="PF13280">
    <property type="entry name" value="WYL"/>
    <property type="match status" value="1"/>
</dbReference>
<reference evidence="4 5" key="1">
    <citation type="submission" date="2018-03" db="EMBL/GenBank/DDBJ databases">
        <title>Genomic Encyclopedia of Archaeal and Bacterial Type Strains, Phase II (KMG-II): from individual species to whole genera.</title>
        <authorList>
            <person name="Goeker M."/>
        </authorList>
    </citation>
    <scope>NUCLEOTIDE SEQUENCE [LARGE SCALE GENOMIC DNA]</scope>
    <source>
        <strain evidence="4 5">DSM 100212</strain>
    </source>
</reference>
<dbReference type="Pfam" id="PF26109">
    <property type="entry name" value="WHD_BrxR"/>
    <property type="match status" value="1"/>
</dbReference>
<dbReference type="InterPro" id="IPR051534">
    <property type="entry name" value="CBASS_pafABC_assoc_protein"/>
</dbReference>
<dbReference type="PANTHER" id="PTHR34580:SF3">
    <property type="entry name" value="PROTEIN PAFB"/>
    <property type="match status" value="1"/>
</dbReference>
<evidence type="ECO:0000259" key="1">
    <source>
        <dbReference type="Pfam" id="PF13280"/>
    </source>
</evidence>
<dbReference type="PANTHER" id="PTHR34580">
    <property type="match status" value="1"/>
</dbReference>
<proteinExistence type="predicted"/>
<organism evidence="4 5">
    <name type="scientific">Donghicola tyrosinivorans</name>
    <dbReference type="NCBI Taxonomy" id="1652492"/>
    <lineage>
        <taxon>Bacteria</taxon>
        <taxon>Pseudomonadati</taxon>
        <taxon>Pseudomonadota</taxon>
        <taxon>Alphaproteobacteria</taxon>
        <taxon>Rhodobacterales</taxon>
        <taxon>Roseobacteraceae</taxon>
        <taxon>Donghicola</taxon>
    </lineage>
</organism>
<dbReference type="InterPro" id="IPR026881">
    <property type="entry name" value="WYL_dom"/>
</dbReference>
<comment type="caution">
    <text evidence="4">The sequence shown here is derived from an EMBL/GenBank/DDBJ whole genome shotgun (WGS) entry which is preliminary data.</text>
</comment>
<feature type="domain" description="DNA-binding transcriptional repressor CapW C-terminal dimerisation" evidence="2">
    <location>
        <begin position="213"/>
        <end position="281"/>
    </location>
</feature>
<feature type="domain" description="WYL" evidence="1">
    <location>
        <begin position="126"/>
        <end position="194"/>
    </location>
</feature>
<evidence type="ECO:0000313" key="4">
    <source>
        <dbReference type="EMBL" id="PRY94287.1"/>
    </source>
</evidence>
<evidence type="ECO:0000259" key="3">
    <source>
        <dbReference type="Pfam" id="PF26109"/>
    </source>
</evidence>
<evidence type="ECO:0000259" key="2">
    <source>
        <dbReference type="Pfam" id="PF26107"/>
    </source>
</evidence>
<protein>
    <submittedName>
        <fullName evidence="4">WYL domain-containing protein</fullName>
    </submittedName>
</protein>
<name>A0A2T0X5U1_9RHOB</name>
<gene>
    <name evidence="4" type="ORF">CLV74_101424</name>
</gene>